<gene>
    <name evidence="2" type="ORF">H9789_06660</name>
</gene>
<dbReference type="InterPro" id="IPR036866">
    <property type="entry name" value="RibonucZ/Hydroxyglut_hydro"/>
</dbReference>
<dbReference type="PANTHER" id="PTHR42663">
    <property type="entry name" value="HYDROLASE C777.06C-RELATED-RELATED"/>
    <property type="match status" value="1"/>
</dbReference>
<evidence type="ECO:0000313" key="3">
    <source>
        <dbReference type="Proteomes" id="UP000823865"/>
    </source>
</evidence>
<dbReference type="Gene3D" id="3.60.15.10">
    <property type="entry name" value="Ribonuclease Z/Hydroxyacylglutathione hydrolase-like"/>
    <property type="match status" value="1"/>
</dbReference>
<evidence type="ECO:0000313" key="2">
    <source>
        <dbReference type="EMBL" id="MBU3853482.1"/>
    </source>
</evidence>
<protein>
    <submittedName>
        <fullName evidence="2">MBL fold metallo-hydrolase</fullName>
    </submittedName>
</protein>
<organism evidence="2 3">
    <name type="scientific">Candidatus Paraprevotella stercoravium</name>
    <dbReference type="NCBI Taxonomy" id="2838725"/>
    <lineage>
        <taxon>Bacteria</taxon>
        <taxon>Pseudomonadati</taxon>
        <taxon>Bacteroidota</taxon>
        <taxon>Bacteroidia</taxon>
        <taxon>Bacteroidales</taxon>
        <taxon>Prevotellaceae</taxon>
        <taxon>Paraprevotella</taxon>
    </lineage>
</organism>
<dbReference type="AlphaFoldDB" id="A0A9E2L5U4"/>
<feature type="domain" description="Metallo-beta-lactamase" evidence="1">
    <location>
        <begin position="34"/>
        <end position="225"/>
    </location>
</feature>
<dbReference type="PANTHER" id="PTHR42663:SF6">
    <property type="entry name" value="HYDROLASE C777.06C-RELATED"/>
    <property type="match status" value="1"/>
</dbReference>
<evidence type="ECO:0000259" key="1">
    <source>
        <dbReference type="SMART" id="SM00849"/>
    </source>
</evidence>
<comment type="caution">
    <text evidence="2">The sequence shown here is derived from an EMBL/GenBank/DDBJ whole genome shotgun (WGS) entry which is preliminary data.</text>
</comment>
<dbReference type="Proteomes" id="UP000823865">
    <property type="component" value="Unassembled WGS sequence"/>
</dbReference>
<proteinExistence type="predicted"/>
<sequence>MKITFLGTGTSTGVPQLGCHCAVCTSADPRDVRLRTSVLVEENGERILLDCGPDFRQQMLRVPFGKIDAVLVSHEHYDHVGGIDDLRPFCSFGSMPIYMEEYVAERIRTRLPYCFRENKYPGVPDIELHPVRLHETFAVHDIQITPIRIMHAALPILGFRINRMAYITDMKTIPDSELEYLQGLDLLIVNGLRYKEHYSHQTIDDACAFARKIGARRTWLVHMSHQAGLHADLQAKLPDSVFVAYDGLTIEI</sequence>
<reference evidence="2" key="2">
    <citation type="submission" date="2021-04" db="EMBL/GenBank/DDBJ databases">
        <authorList>
            <person name="Gilroy R."/>
        </authorList>
    </citation>
    <scope>NUCLEOTIDE SEQUENCE</scope>
    <source>
        <strain evidence="2">G3-2149</strain>
    </source>
</reference>
<dbReference type="SMART" id="SM00849">
    <property type="entry name" value="Lactamase_B"/>
    <property type="match status" value="1"/>
</dbReference>
<dbReference type="NCBIfam" id="NF002553">
    <property type="entry name" value="PRK02113.1"/>
    <property type="match status" value="1"/>
</dbReference>
<dbReference type="InterPro" id="IPR001279">
    <property type="entry name" value="Metallo-B-lactamas"/>
</dbReference>
<dbReference type="CDD" id="cd16279">
    <property type="entry name" value="metallo-hydrolase-like_MBL-fold"/>
    <property type="match status" value="1"/>
</dbReference>
<name>A0A9E2L5U4_9BACT</name>
<dbReference type="SUPFAM" id="SSF56281">
    <property type="entry name" value="Metallo-hydrolase/oxidoreductase"/>
    <property type="match status" value="1"/>
</dbReference>
<reference evidence="2" key="1">
    <citation type="journal article" date="2021" name="PeerJ">
        <title>Extensive microbial diversity within the chicken gut microbiome revealed by metagenomics and culture.</title>
        <authorList>
            <person name="Gilroy R."/>
            <person name="Ravi A."/>
            <person name="Getino M."/>
            <person name="Pursley I."/>
            <person name="Horton D.L."/>
            <person name="Alikhan N.F."/>
            <person name="Baker D."/>
            <person name="Gharbi K."/>
            <person name="Hall N."/>
            <person name="Watson M."/>
            <person name="Adriaenssens E.M."/>
            <person name="Foster-Nyarko E."/>
            <person name="Jarju S."/>
            <person name="Secka A."/>
            <person name="Antonio M."/>
            <person name="Oren A."/>
            <person name="Chaudhuri R.R."/>
            <person name="La Ragione R."/>
            <person name="Hildebrand F."/>
            <person name="Pallen M.J."/>
        </authorList>
    </citation>
    <scope>NUCLEOTIDE SEQUENCE</scope>
    <source>
        <strain evidence="2">G3-2149</strain>
    </source>
</reference>
<accession>A0A9E2L5U4</accession>
<dbReference type="EMBL" id="JAHLFU010000141">
    <property type="protein sequence ID" value="MBU3853482.1"/>
    <property type="molecule type" value="Genomic_DNA"/>
</dbReference>
<dbReference type="Pfam" id="PF12706">
    <property type="entry name" value="Lactamase_B_2"/>
    <property type="match status" value="1"/>
</dbReference>